<evidence type="ECO:0000313" key="2">
    <source>
        <dbReference type="EMBL" id="MCG5071997.1"/>
    </source>
</evidence>
<dbReference type="PANTHER" id="PTHR43747">
    <property type="entry name" value="FAD-BINDING PROTEIN"/>
    <property type="match status" value="1"/>
</dbReference>
<dbReference type="SUPFAM" id="SSF51905">
    <property type="entry name" value="FAD/NAD(P)-binding domain"/>
    <property type="match status" value="1"/>
</dbReference>
<dbReference type="Proteomes" id="UP001139308">
    <property type="component" value="Unassembled WGS sequence"/>
</dbReference>
<gene>
    <name evidence="2" type="ORF">L5014_01255</name>
</gene>
<dbReference type="GO" id="GO:0004497">
    <property type="term" value="F:monooxygenase activity"/>
    <property type="evidence" value="ECO:0007669"/>
    <property type="project" value="InterPro"/>
</dbReference>
<sequence length="454" mass="49490">MTAPRIVVLGAGPAGAAVARALATLGYAVTVVSDKRRFEAVEGLSMRVLESLRRAGLFRAAVCAEGPCARTTFWNGITQTVNTEFLVDRHAFDAALRDDLRGAGVEVVEAMVRSVQSTPSTHDLMIETADGPLSLNADFLVEARGRLAPLMRDATRGPQTLSLINVWQGAPGTAASAMESLQDGWAWMARLPDGRRYWQMALDVASTELPQRDELLAFCTRMRRSPLAGAFFAGETCEQVRLHARSSTATLCGSTGAPNWLRVGDAAMAVDPLAGNGIFQSLSSALEAPAVIHTLISRPERAELALRFHQQRIEHLFMRFARMGRDFYALEQRFGGSPFWQARSHWPDDAPTHQVPDFGQLAIARAPVIDGDIVGEADVVVSPDQPLGVWHLQGVPLAPIVQALMREDAHDSAHESAHKKTHESAHETLKSLDADTARMIRQWLVAQGYPHAFV</sequence>
<evidence type="ECO:0000313" key="3">
    <source>
        <dbReference type="Proteomes" id="UP001139308"/>
    </source>
</evidence>
<dbReference type="PANTHER" id="PTHR43747:SF1">
    <property type="entry name" value="SLR1998 PROTEIN"/>
    <property type="match status" value="1"/>
</dbReference>
<dbReference type="Gene3D" id="3.50.50.60">
    <property type="entry name" value="FAD/NAD(P)-binding domain"/>
    <property type="match status" value="1"/>
</dbReference>
<accession>A0A9X1RLF2</accession>
<dbReference type="InterPro" id="IPR050816">
    <property type="entry name" value="Flavin-dep_Halogenase_NPB"/>
</dbReference>
<protein>
    <submittedName>
        <fullName evidence="2">Tryptophan 7-halogenase</fullName>
    </submittedName>
</protein>
<evidence type="ECO:0000256" key="1">
    <source>
        <dbReference type="SAM" id="MobiDB-lite"/>
    </source>
</evidence>
<dbReference type="RefSeq" id="WP_238461770.1">
    <property type="nucleotide sequence ID" value="NZ_JAKLJA010000001.1"/>
</dbReference>
<dbReference type="InterPro" id="IPR036188">
    <property type="entry name" value="FAD/NAD-bd_sf"/>
</dbReference>
<organism evidence="2 3">
    <name type="scientific">Paraburkholderia tagetis</name>
    <dbReference type="NCBI Taxonomy" id="2913261"/>
    <lineage>
        <taxon>Bacteria</taxon>
        <taxon>Pseudomonadati</taxon>
        <taxon>Pseudomonadota</taxon>
        <taxon>Betaproteobacteria</taxon>
        <taxon>Burkholderiales</taxon>
        <taxon>Burkholderiaceae</taxon>
        <taxon>Paraburkholderia</taxon>
    </lineage>
</organism>
<proteinExistence type="predicted"/>
<feature type="region of interest" description="Disordered" evidence="1">
    <location>
        <begin position="408"/>
        <end position="427"/>
    </location>
</feature>
<dbReference type="EMBL" id="JAKLJA010000001">
    <property type="protein sequence ID" value="MCG5071997.1"/>
    <property type="molecule type" value="Genomic_DNA"/>
</dbReference>
<dbReference type="Gene3D" id="3.30.9.100">
    <property type="match status" value="1"/>
</dbReference>
<dbReference type="AlphaFoldDB" id="A0A9X1RLF2"/>
<reference evidence="2" key="1">
    <citation type="submission" date="2022-01" db="EMBL/GenBank/DDBJ databases">
        <title>Genome sequence and assembly of Parabukholderia sp. RG36.</title>
        <authorList>
            <person name="Chhetri G."/>
        </authorList>
    </citation>
    <scope>NUCLEOTIDE SEQUENCE</scope>
    <source>
        <strain evidence="2">RG36</strain>
    </source>
</reference>
<comment type="caution">
    <text evidence="2">The sequence shown here is derived from an EMBL/GenBank/DDBJ whole genome shotgun (WGS) entry which is preliminary data.</text>
</comment>
<name>A0A9X1RLF2_9BURK</name>
<keyword evidence="3" id="KW-1185">Reference proteome</keyword>
<dbReference type="PRINTS" id="PR00420">
    <property type="entry name" value="RNGMNOXGNASE"/>
</dbReference>
<dbReference type="InterPro" id="IPR006905">
    <property type="entry name" value="Flavin_halogenase"/>
</dbReference>
<dbReference type="Pfam" id="PF04820">
    <property type="entry name" value="Trp_halogenase"/>
    <property type="match status" value="1"/>
</dbReference>